<reference evidence="2" key="1">
    <citation type="submission" date="2007-11" db="EMBL/GenBank/DDBJ databases">
        <title>Complete genome sequence of Clostridium phytofermentans ISDg.</title>
        <authorList>
            <person name="Leschine S.B."/>
            <person name="Warnick T.A."/>
            <person name="Blanchard J.L."/>
            <person name="Schnell D.J."/>
            <person name="Petit E.L."/>
            <person name="LaTouf W.G."/>
            <person name="Copeland A."/>
            <person name="Lucas S."/>
            <person name="Lapidus A."/>
            <person name="Barry K."/>
            <person name="Glavina del Rio T."/>
            <person name="Dalin E."/>
            <person name="Tice H."/>
            <person name="Pitluck S."/>
            <person name="Kiss H."/>
            <person name="Brettin T."/>
            <person name="Bruce D."/>
            <person name="Detter J.C."/>
            <person name="Han C."/>
            <person name="Kuske C."/>
            <person name="Schmutz J."/>
            <person name="Larimer F."/>
            <person name="Land M."/>
            <person name="Hauser L."/>
            <person name="Kyrpides N."/>
            <person name="Kim E.A."/>
            <person name="Richardson P."/>
        </authorList>
    </citation>
    <scope>NUCLEOTIDE SEQUENCE [LARGE SCALE GENOMIC DNA]</scope>
    <source>
        <strain evidence="2">ATCC 700394 / DSM 18823 / ISDg</strain>
    </source>
</reference>
<dbReference type="AlphaFoldDB" id="A9KQ26"/>
<dbReference type="KEGG" id="cpy:Cphy_2981"/>
<dbReference type="OrthoDB" id="1975547at2"/>
<protein>
    <submittedName>
        <fullName evidence="1">Uncharacterized protein</fullName>
    </submittedName>
</protein>
<dbReference type="eggNOG" id="ENOG5033ZJZ">
    <property type="taxonomic scope" value="Bacteria"/>
</dbReference>
<keyword evidence="2" id="KW-1185">Reference proteome</keyword>
<accession>A9KQ26</accession>
<gene>
    <name evidence="1" type="ordered locus">Cphy_2981</name>
</gene>
<dbReference type="STRING" id="357809.Cphy_2981"/>
<dbReference type="RefSeq" id="WP_012200989.1">
    <property type="nucleotide sequence ID" value="NC_010001.1"/>
</dbReference>
<organism evidence="1 2">
    <name type="scientific">Lachnoclostridium phytofermentans (strain ATCC 700394 / DSM 18823 / ISDg)</name>
    <name type="common">Clostridium phytofermentans</name>
    <dbReference type="NCBI Taxonomy" id="357809"/>
    <lineage>
        <taxon>Bacteria</taxon>
        <taxon>Bacillati</taxon>
        <taxon>Bacillota</taxon>
        <taxon>Clostridia</taxon>
        <taxon>Lachnospirales</taxon>
        <taxon>Lachnospiraceae</taxon>
    </lineage>
</organism>
<dbReference type="EMBL" id="CP000885">
    <property type="protein sequence ID" value="ABX43338.1"/>
    <property type="molecule type" value="Genomic_DNA"/>
</dbReference>
<dbReference type="Proteomes" id="UP000000370">
    <property type="component" value="Chromosome"/>
</dbReference>
<evidence type="ECO:0000313" key="1">
    <source>
        <dbReference type="EMBL" id="ABX43338.1"/>
    </source>
</evidence>
<name>A9KQ26_LACP7</name>
<dbReference type="HOGENOM" id="CLU_1977706_0_0_9"/>
<proteinExistence type="predicted"/>
<sequence length="126" mass="14331">MGKQNDIIQGINQGLDLALRIVEKDGVDELRKTIDFRNVSGCSLNISRKDVQAATEKMKYHSTMTAIAISLTILQNDFFFSNYQMEKFNELFAEHVNKCCDNPALIKEYCEKAEEAGIFLKMDKEG</sequence>
<evidence type="ECO:0000313" key="2">
    <source>
        <dbReference type="Proteomes" id="UP000000370"/>
    </source>
</evidence>